<evidence type="ECO:0000256" key="1">
    <source>
        <dbReference type="SAM" id="MobiDB-lite"/>
    </source>
</evidence>
<dbReference type="KEGG" id="dmr:Deima_0623"/>
<feature type="compositionally biased region" description="Polar residues" evidence="1">
    <location>
        <begin position="1"/>
        <end position="11"/>
    </location>
</feature>
<accession>E8U5E1</accession>
<dbReference type="InterPro" id="IPR007044">
    <property type="entry name" value="Cyclodeamin/CycHdrlase"/>
</dbReference>
<dbReference type="Proteomes" id="UP000008635">
    <property type="component" value="Chromosome"/>
</dbReference>
<dbReference type="Gene3D" id="1.20.120.680">
    <property type="entry name" value="Formiminotetrahydrofolate cyclodeaminase monomer, up-and-down helical bundle"/>
    <property type="match status" value="1"/>
</dbReference>
<dbReference type="Pfam" id="PF04961">
    <property type="entry name" value="FTCD_C"/>
    <property type="match status" value="1"/>
</dbReference>
<dbReference type="HOGENOM" id="CLU_088419_0_0_0"/>
<evidence type="ECO:0000313" key="4">
    <source>
        <dbReference type="Proteomes" id="UP000008635"/>
    </source>
</evidence>
<proteinExistence type="predicted"/>
<name>E8U5E1_DEIML</name>
<dbReference type="RefSeq" id="WP_013555785.1">
    <property type="nucleotide sequence ID" value="NC_014958.1"/>
</dbReference>
<evidence type="ECO:0000313" key="3">
    <source>
        <dbReference type="EMBL" id="ADV66280.1"/>
    </source>
</evidence>
<keyword evidence="4" id="KW-1185">Reference proteome</keyword>
<dbReference type="STRING" id="709986.Deima_0623"/>
<evidence type="ECO:0000259" key="2">
    <source>
        <dbReference type="Pfam" id="PF04961"/>
    </source>
</evidence>
<feature type="domain" description="Cyclodeaminase/cyclohydrolase" evidence="2">
    <location>
        <begin position="32"/>
        <end position="203"/>
    </location>
</feature>
<dbReference type="EMBL" id="CP002454">
    <property type="protein sequence ID" value="ADV66280.1"/>
    <property type="molecule type" value="Genomic_DNA"/>
</dbReference>
<dbReference type="AlphaFoldDB" id="E8U5E1"/>
<sequence>MSDDSPTNAEQPSLDRPAPPEGSLWNEPAYVLLARTASSSPTPGGGSMSAMAGAYGLALVVMGLEISAAREDAHPDLPAVLADARTHLLNVLRHPDADVRAFEGYIHALHLPRGTAEEKAARTAARADAARYAIRAPLSSARDLNAALDLAVHAAPLAHRHVVSDVGAGAHLIHGAIHATLLNVDINVGSLPEEERASAREERDEVAREADRLHAHVTALVRERLR</sequence>
<feature type="region of interest" description="Disordered" evidence="1">
    <location>
        <begin position="1"/>
        <end position="23"/>
    </location>
</feature>
<protein>
    <submittedName>
        <fullName evidence="3">Formiminotransferase-cyclodeaminase</fullName>
    </submittedName>
</protein>
<dbReference type="SUPFAM" id="SSF101262">
    <property type="entry name" value="Methenyltetrahydrofolate cyclohydrolase-like"/>
    <property type="match status" value="1"/>
</dbReference>
<dbReference type="GO" id="GO:0016740">
    <property type="term" value="F:transferase activity"/>
    <property type="evidence" value="ECO:0007669"/>
    <property type="project" value="UniProtKB-KW"/>
</dbReference>
<dbReference type="eggNOG" id="COG3404">
    <property type="taxonomic scope" value="Bacteria"/>
</dbReference>
<gene>
    <name evidence="3" type="ordered locus">Deima_0623</name>
</gene>
<reference evidence="3 4" key="1">
    <citation type="journal article" date="2011" name="Stand. Genomic Sci.">
        <title>Complete genome sequence of Deinococcus maricopensis type strain (LB-34).</title>
        <authorList>
            <person name="Pukall R."/>
            <person name="Zeytun A."/>
            <person name="Lucas S."/>
            <person name="Lapidus A."/>
            <person name="Hammon N."/>
            <person name="Deshpande S."/>
            <person name="Nolan M."/>
            <person name="Cheng J.F."/>
            <person name="Pitluck S."/>
            <person name="Liolios K."/>
            <person name="Pagani I."/>
            <person name="Mikhailova N."/>
            <person name="Ivanova N."/>
            <person name="Mavromatis K."/>
            <person name="Pati A."/>
            <person name="Tapia R."/>
            <person name="Han C."/>
            <person name="Goodwin L."/>
            <person name="Chen A."/>
            <person name="Palaniappan K."/>
            <person name="Land M."/>
            <person name="Hauser L."/>
            <person name="Chang Y.J."/>
            <person name="Jeffries C.D."/>
            <person name="Brambilla E.M."/>
            <person name="Rohde M."/>
            <person name="Goker M."/>
            <person name="Detter J.C."/>
            <person name="Woyke T."/>
            <person name="Bristow J."/>
            <person name="Eisen J.A."/>
            <person name="Markowitz V."/>
            <person name="Hugenholtz P."/>
            <person name="Kyrpides N.C."/>
            <person name="Klenk H.P."/>
        </authorList>
    </citation>
    <scope>NUCLEOTIDE SEQUENCE [LARGE SCALE GENOMIC DNA]</scope>
    <source>
        <strain evidence="4">DSM 21211 / LMG 22137 / NRRL B-23946 / LB-34</strain>
    </source>
</reference>
<organism evidence="3 4">
    <name type="scientific">Deinococcus maricopensis (strain DSM 21211 / LMG 22137 / NRRL B-23946 / LB-34)</name>
    <dbReference type="NCBI Taxonomy" id="709986"/>
    <lineage>
        <taxon>Bacteria</taxon>
        <taxon>Thermotogati</taxon>
        <taxon>Deinococcota</taxon>
        <taxon>Deinococci</taxon>
        <taxon>Deinococcales</taxon>
        <taxon>Deinococcaceae</taxon>
        <taxon>Deinococcus</taxon>
    </lineage>
</organism>
<keyword evidence="3" id="KW-0808">Transferase</keyword>
<dbReference type="InterPro" id="IPR036178">
    <property type="entry name" value="Formintransfe-cycloase-like_sf"/>
</dbReference>
<reference evidence="4" key="2">
    <citation type="submission" date="2011-01" db="EMBL/GenBank/DDBJ databases">
        <title>The complete genome of Deinococcus maricopensis DSM 21211.</title>
        <authorList>
            <consortium name="US DOE Joint Genome Institute (JGI-PGF)"/>
            <person name="Lucas S."/>
            <person name="Copeland A."/>
            <person name="Lapidus A."/>
            <person name="Goodwin L."/>
            <person name="Pitluck S."/>
            <person name="Kyrpides N."/>
            <person name="Mavromatis K."/>
            <person name="Pagani I."/>
            <person name="Ivanova N."/>
            <person name="Ovchinnikova G."/>
            <person name="Zeytun A."/>
            <person name="Detter J.C."/>
            <person name="Han C."/>
            <person name="Land M."/>
            <person name="Hauser L."/>
            <person name="Markowitz V."/>
            <person name="Cheng J.-F."/>
            <person name="Hugenholtz P."/>
            <person name="Woyke T."/>
            <person name="Wu D."/>
            <person name="Pukall R."/>
            <person name="Gehrich-Schroeter G."/>
            <person name="Brambilla E."/>
            <person name="Klenk H.-P."/>
            <person name="Eisen J.A."/>
        </authorList>
    </citation>
    <scope>NUCLEOTIDE SEQUENCE [LARGE SCALE GENOMIC DNA]</scope>
    <source>
        <strain evidence="4">DSM 21211 / LMG 22137 / NRRL B-23946 / LB-34</strain>
    </source>
</reference>